<dbReference type="AlphaFoldDB" id="A0A813M0G1"/>
<feature type="domain" description="Methyltransferase type 11" evidence="2">
    <location>
        <begin position="188"/>
        <end position="288"/>
    </location>
</feature>
<dbReference type="Proteomes" id="UP000626109">
    <property type="component" value="Unassembled WGS sequence"/>
</dbReference>
<keyword evidence="1" id="KW-0732">Signal</keyword>
<name>A0A813M0G1_POLGL</name>
<accession>A0A813M0G1</accession>
<dbReference type="EMBL" id="CAJNNW010037609">
    <property type="protein sequence ID" value="CAE8743214.1"/>
    <property type="molecule type" value="Genomic_DNA"/>
</dbReference>
<protein>
    <recommendedName>
        <fullName evidence="2">Methyltransferase type 11 domain-containing protein</fullName>
    </recommendedName>
</protein>
<sequence>MGRSRGPRIRGLGAAALVAGCLGLLSPPAAFAPCQGFSVLGQSPCRHQARETGRCVAVAATDAAVTAATEPCGCAGAADTILEDRRGEARRCWGPGLDGKVPGYIAEMFAPGSPATEEASPLRRRWLRLEGERKGDFQKPTLHTSEDALIYYYSGKTARDNPDVVSKDFMFAMSAFKEKDAHRGGVLLDLCCGDGVMSRRFAQSNKFDLVFGLDLSSKSLEAAREGGEHERTGPDNGLVLIQADAQELPFEDAQVDYVWWGLGMHMVKDPELSLRDLFRVLRPGGKLLATTLSVTFMPEVIARMATEAGFQDVGMRVPRHGIYLFEAVKPIS</sequence>
<dbReference type="PANTHER" id="PTHR43591">
    <property type="entry name" value="METHYLTRANSFERASE"/>
    <property type="match status" value="1"/>
</dbReference>
<reference evidence="3" key="1">
    <citation type="submission" date="2021-02" db="EMBL/GenBank/DDBJ databases">
        <authorList>
            <person name="Dougan E. K."/>
            <person name="Rhodes N."/>
            <person name="Thang M."/>
            <person name="Chan C."/>
        </authorList>
    </citation>
    <scope>NUCLEOTIDE SEQUENCE</scope>
</reference>
<comment type="caution">
    <text evidence="3">The sequence shown here is derived from an EMBL/GenBank/DDBJ whole genome shotgun (WGS) entry which is preliminary data.</text>
</comment>
<organism evidence="3 4">
    <name type="scientific">Polarella glacialis</name>
    <name type="common">Dinoflagellate</name>
    <dbReference type="NCBI Taxonomy" id="89957"/>
    <lineage>
        <taxon>Eukaryota</taxon>
        <taxon>Sar</taxon>
        <taxon>Alveolata</taxon>
        <taxon>Dinophyceae</taxon>
        <taxon>Suessiales</taxon>
        <taxon>Suessiaceae</taxon>
        <taxon>Polarella</taxon>
    </lineage>
</organism>
<dbReference type="GO" id="GO:0008757">
    <property type="term" value="F:S-adenosylmethionine-dependent methyltransferase activity"/>
    <property type="evidence" value="ECO:0007669"/>
    <property type="project" value="InterPro"/>
</dbReference>
<feature type="chain" id="PRO_5032683434" description="Methyltransferase type 11 domain-containing protein" evidence="1">
    <location>
        <begin position="37"/>
        <end position="332"/>
    </location>
</feature>
<evidence type="ECO:0000313" key="4">
    <source>
        <dbReference type="Proteomes" id="UP000626109"/>
    </source>
</evidence>
<proteinExistence type="predicted"/>
<evidence type="ECO:0000313" key="3">
    <source>
        <dbReference type="EMBL" id="CAE8743214.1"/>
    </source>
</evidence>
<evidence type="ECO:0000256" key="1">
    <source>
        <dbReference type="SAM" id="SignalP"/>
    </source>
</evidence>
<dbReference type="CDD" id="cd02440">
    <property type="entry name" value="AdoMet_MTases"/>
    <property type="match status" value="1"/>
</dbReference>
<dbReference type="Gene3D" id="3.40.50.150">
    <property type="entry name" value="Vaccinia Virus protein VP39"/>
    <property type="match status" value="1"/>
</dbReference>
<dbReference type="SUPFAM" id="SSF53335">
    <property type="entry name" value="S-adenosyl-L-methionine-dependent methyltransferases"/>
    <property type="match status" value="1"/>
</dbReference>
<feature type="signal peptide" evidence="1">
    <location>
        <begin position="1"/>
        <end position="36"/>
    </location>
</feature>
<dbReference type="Pfam" id="PF08241">
    <property type="entry name" value="Methyltransf_11"/>
    <property type="match status" value="1"/>
</dbReference>
<gene>
    <name evidence="3" type="ORF">PGLA2088_LOCUS51296</name>
</gene>
<dbReference type="InterPro" id="IPR013216">
    <property type="entry name" value="Methyltransf_11"/>
</dbReference>
<evidence type="ECO:0000259" key="2">
    <source>
        <dbReference type="Pfam" id="PF08241"/>
    </source>
</evidence>
<dbReference type="InterPro" id="IPR029063">
    <property type="entry name" value="SAM-dependent_MTases_sf"/>
</dbReference>
<dbReference type="PROSITE" id="PS51257">
    <property type="entry name" value="PROKAR_LIPOPROTEIN"/>
    <property type="match status" value="1"/>
</dbReference>